<dbReference type="EMBL" id="JAERRC010000012">
    <property type="protein sequence ID" value="MBL0704851.1"/>
    <property type="molecule type" value="Genomic_DNA"/>
</dbReference>
<comment type="caution">
    <text evidence="18">The sequence shown here is derived from an EMBL/GenBank/DDBJ whole genome shotgun (WGS) entry which is preliminary data.</text>
</comment>
<protein>
    <recommendedName>
        <fullName evidence="12">DNA 3'-5' helicase</fullName>
        <ecNumber evidence="12">5.6.2.4</ecNumber>
    </recommendedName>
</protein>
<keyword evidence="19" id="KW-1185">Reference proteome</keyword>
<dbReference type="CDD" id="cd17932">
    <property type="entry name" value="DEXQc_UvrD"/>
    <property type="match status" value="1"/>
</dbReference>
<evidence type="ECO:0000256" key="2">
    <source>
        <dbReference type="ARBA" id="ARBA00022741"/>
    </source>
</evidence>
<evidence type="ECO:0000256" key="9">
    <source>
        <dbReference type="ARBA" id="ARBA00023204"/>
    </source>
</evidence>
<dbReference type="EC" id="5.6.2.4" evidence="12"/>
<dbReference type="Gene3D" id="1.10.486.10">
    <property type="entry name" value="PCRA, domain 4"/>
    <property type="match status" value="1"/>
</dbReference>
<keyword evidence="4 14" id="KW-0378">Hydrolase</keyword>
<feature type="region of interest" description="Disordered" evidence="15">
    <location>
        <begin position="918"/>
        <end position="958"/>
    </location>
</feature>
<dbReference type="InterPro" id="IPR014016">
    <property type="entry name" value="UvrD-like_ATP-bd"/>
</dbReference>
<evidence type="ECO:0000256" key="11">
    <source>
        <dbReference type="ARBA" id="ARBA00034617"/>
    </source>
</evidence>
<dbReference type="InterPro" id="IPR027417">
    <property type="entry name" value="P-loop_NTPase"/>
</dbReference>
<keyword evidence="3" id="KW-0227">DNA damage</keyword>
<dbReference type="Pfam" id="PF00580">
    <property type="entry name" value="UvrD-helicase"/>
    <property type="match status" value="1"/>
</dbReference>
<evidence type="ECO:0000256" key="10">
    <source>
        <dbReference type="ARBA" id="ARBA00023235"/>
    </source>
</evidence>
<evidence type="ECO:0000256" key="4">
    <source>
        <dbReference type="ARBA" id="ARBA00022801"/>
    </source>
</evidence>
<proteinExistence type="predicted"/>
<dbReference type="InterPro" id="IPR000212">
    <property type="entry name" value="DNA_helicase_UvrD/REP"/>
</dbReference>
<evidence type="ECO:0000256" key="8">
    <source>
        <dbReference type="ARBA" id="ARBA00023125"/>
    </source>
</evidence>
<dbReference type="PROSITE" id="PS51217">
    <property type="entry name" value="UVRD_HELICASE_CTER"/>
    <property type="match status" value="1"/>
</dbReference>
<dbReference type="InterPro" id="IPR038726">
    <property type="entry name" value="PDDEXK_AddAB-type"/>
</dbReference>
<evidence type="ECO:0000256" key="1">
    <source>
        <dbReference type="ARBA" id="ARBA00022722"/>
    </source>
</evidence>
<keyword evidence="5 14" id="KW-0347">Helicase</keyword>
<dbReference type="GO" id="GO:0004386">
    <property type="term" value="F:helicase activity"/>
    <property type="evidence" value="ECO:0007669"/>
    <property type="project" value="UniProtKB-KW"/>
</dbReference>
<evidence type="ECO:0000256" key="15">
    <source>
        <dbReference type="SAM" id="MobiDB-lite"/>
    </source>
</evidence>
<dbReference type="RefSeq" id="WP_189693239.1">
    <property type="nucleotide sequence ID" value="NZ_BNCM01000004.1"/>
</dbReference>
<evidence type="ECO:0000256" key="7">
    <source>
        <dbReference type="ARBA" id="ARBA00022840"/>
    </source>
</evidence>
<feature type="compositionally biased region" description="Low complexity" evidence="15">
    <location>
        <begin position="928"/>
        <end position="939"/>
    </location>
</feature>
<feature type="compositionally biased region" description="Basic residues" evidence="15">
    <location>
        <begin position="891"/>
        <end position="900"/>
    </location>
</feature>
<dbReference type="InterPro" id="IPR011335">
    <property type="entry name" value="Restrct_endonuc-II-like"/>
</dbReference>
<reference evidence="18 19" key="1">
    <citation type="submission" date="2021-01" db="EMBL/GenBank/DDBJ databases">
        <title>Genome public.</title>
        <authorList>
            <person name="Liu C."/>
            <person name="Sun Q."/>
        </authorList>
    </citation>
    <scope>NUCLEOTIDE SEQUENCE [LARGE SCALE GENOMIC DNA]</scope>
    <source>
        <strain evidence="18 19">JC656</strain>
    </source>
</reference>
<feature type="binding site" evidence="14">
    <location>
        <begin position="76"/>
        <end position="83"/>
    </location>
    <ligand>
        <name>ATP</name>
        <dbReference type="ChEBI" id="CHEBI:30616"/>
    </ligand>
</feature>
<keyword evidence="8" id="KW-0238">DNA-binding</keyword>
<keyword evidence="1" id="KW-0540">Nuclease</keyword>
<accession>A0ABS1JZM0</accession>
<dbReference type="SUPFAM" id="SSF52540">
    <property type="entry name" value="P-loop containing nucleoside triphosphate hydrolases"/>
    <property type="match status" value="1"/>
</dbReference>
<dbReference type="PANTHER" id="PTHR11070">
    <property type="entry name" value="UVRD / RECB / PCRA DNA HELICASE FAMILY MEMBER"/>
    <property type="match status" value="1"/>
</dbReference>
<keyword evidence="10" id="KW-0413">Isomerase</keyword>
<dbReference type="Gene3D" id="3.90.320.10">
    <property type="match status" value="1"/>
</dbReference>
<feature type="domain" description="UvrD-like helicase ATP-binding" evidence="16">
    <location>
        <begin position="55"/>
        <end position="395"/>
    </location>
</feature>
<dbReference type="Gene3D" id="3.40.50.300">
    <property type="entry name" value="P-loop containing nucleotide triphosphate hydrolases"/>
    <property type="match status" value="4"/>
</dbReference>
<evidence type="ECO:0000313" key="19">
    <source>
        <dbReference type="Proteomes" id="UP000639051"/>
    </source>
</evidence>
<comment type="catalytic activity">
    <reaction evidence="11">
        <text>Couples ATP hydrolysis with the unwinding of duplex DNA by translocating in the 3'-5' direction.</text>
        <dbReference type="EC" id="5.6.2.4"/>
    </reaction>
</comment>
<evidence type="ECO:0000259" key="17">
    <source>
        <dbReference type="PROSITE" id="PS51217"/>
    </source>
</evidence>
<evidence type="ECO:0000256" key="13">
    <source>
        <dbReference type="ARBA" id="ARBA00048988"/>
    </source>
</evidence>
<evidence type="ECO:0000256" key="5">
    <source>
        <dbReference type="ARBA" id="ARBA00022806"/>
    </source>
</evidence>
<evidence type="ECO:0000259" key="16">
    <source>
        <dbReference type="PROSITE" id="PS51198"/>
    </source>
</evidence>
<sequence length="1184" mass="127003">MSTDARSTRDGVDGLPEERAGDVASLPVTSADAAPRQLPEPRFSPEELADLLGQHRPTAQQSEIISSPLEPRLVIAGAGSGKTATMADRVVWLVANGWVRPDEVLGVTFTRKAAGELSARIRAQLGRLARLARSAGGVAPSATDPEALDPTVSTYHSFANTIVQDHGLRLGVERDAVLLGPAQSFQLAARVVEAYDGGTWDRFPAKSTLIRAVIQMSGECAEHLGEPAVVAEWLEEESGRLEALPPGGRSKGPTAAATAILRTLRNRALVARLAARYSAFKRERGVLDYGDLVALAARIATEVPEAGSVLRTQYRAVLLDEFQDTSHAQLVLFAALFGAGHPVTAVGDPNQSIYGFRGASAGQLASFPDRFPRRTHDGGLAPAWTSHLTTAWRNTTRVLSTANIVAAPLVRPPAYRPAGGGADVRRLEPRPGAGTGRVRLGRFVDELAEASAVADELHAMLQDWPANAEAAPTMAVLCRKRSQFAPLRAEFERRGIPYEVVGLGGLLDTPEIVDVVATLRVIADPGRSDALMRLMAGARWRIGPADLMTLADWSRHLAAFRTTPARPGEQDVDAPGTEDEVLVEGDLAEAASLIEAVDRLPKEGWTSRAGRTLTTEGRSRLSRLRDELRQLRTLAGDDLTTVISHVERALLLDIELAARPGTSVHEARRHLDAFAEAAASFLAQSSEPGLAAFLAWLDAAADEESGLDTAPSEPTPGAVQLLTVHASKGLEWDAVAVTGLNQGIFPSGGNDRWTSGASALPWPLRGDRADLPAWDADQPDQKGWLDSEKLFAEDAAEHAEREDRRLAYVAFTRARSLLVATGFAWTSARSRPMEPSPFLAELHMAAPTEGFEVMAWAEGEEVPEENPLRTEAERSVWPYDPLEGPVDASTGRRRSLRPGRRAAAESAAAAVLAEIHRLAPGGDGGGKLAARAAKGTADGARARQDGHATQGSETRQGGRAAAWAREAELLLAHRAEAQDETAVRLPEHVSASTLVALGEDPAAVVRQLRRPVPRRPGTSARRGTAFHAWVEEYYGSSAMLDLEGLDSNDEYVDEAYELGDLVAAFKRTEWADRRPAHVEVPIETRVGPVVVRGRIDAVFRDPDGGWDLVDWKTGRAPTGSAVNSRSVQLAVYRLAWSRLTGAPLESVRGAFCYLAEGTVVRPERLAGEAELEALVAAALRAPRS</sequence>
<evidence type="ECO:0000256" key="12">
    <source>
        <dbReference type="ARBA" id="ARBA00034808"/>
    </source>
</evidence>
<evidence type="ECO:0000313" key="18">
    <source>
        <dbReference type="EMBL" id="MBL0704851.1"/>
    </source>
</evidence>
<keyword evidence="9" id="KW-0234">DNA repair</keyword>
<feature type="compositionally biased region" description="Basic and acidic residues" evidence="15">
    <location>
        <begin position="1"/>
        <end position="21"/>
    </location>
</feature>
<feature type="region of interest" description="Disordered" evidence="15">
    <location>
        <begin position="1"/>
        <end position="41"/>
    </location>
</feature>
<dbReference type="InterPro" id="IPR014017">
    <property type="entry name" value="DNA_helicase_UvrD-like_C"/>
</dbReference>
<evidence type="ECO:0000256" key="14">
    <source>
        <dbReference type="PROSITE-ProRule" id="PRU00560"/>
    </source>
</evidence>
<organism evidence="18 19">
    <name type="scientific">Sinomonas cellulolyticus</name>
    <dbReference type="NCBI Taxonomy" id="2801916"/>
    <lineage>
        <taxon>Bacteria</taxon>
        <taxon>Bacillati</taxon>
        <taxon>Actinomycetota</taxon>
        <taxon>Actinomycetes</taxon>
        <taxon>Micrococcales</taxon>
        <taxon>Micrococcaceae</taxon>
        <taxon>Sinomonas</taxon>
    </lineage>
</organism>
<dbReference type="Pfam" id="PF12705">
    <property type="entry name" value="PDDEXK_1"/>
    <property type="match status" value="1"/>
</dbReference>
<dbReference type="SUPFAM" id="SSF52980">
    <property type="entry name" value="Restriction endonuclease-like"/>
    <property type="match status" value="1"/>
</dbReference>
<comment type="catalytic activity">
    <reaction evidence="13">
        <text>ATP + H2O = ADP + phosphate + H(+)</text>
        <dbReference type="Rhea" id="RHEA:13065"/>
        <dbReference type="ChEBI" id="CHEBI:15377"/>
        <dbReference type="ChEBI" id="CHEBI:15378"/>
        <dbReference type="ChEBI" id="CHEBI:30616"/>
        <dbReference type="ChEBI" id="CHEBI:43474"/>
        <dbReference type="ChEBI" id="CHEBI:456216"/>
        <dbReference type="EC" id="5.6.2.4"/>
    </reaction>
</comment>
<evidence type="ECO:0000256" key="6">
    <source>
        <dbReference type="ARBA" id="ARBA00022839"/>
    </source>
</evidence>
<dbReference type="PANTHER" id="PTHR11070:SF55">
    <property type="entry name" value="DNA 3'-5' HELICASE"/>
    <property type="match status" value="1"/>
</dbReference>
<name>A0ABS1JZM0_9MICC</name>
<dbReference type="Pfam" id="PF13361">
    <property type="entry name" value="UvrD_C"/>
    <property type="match status" value="2"/>
</dbReference>
<gene>
    <name evidence="18" type="ORF">JJE72_04930</name>
</gene>
<dbReference type="InterPro" id="IPR011604">
    <property type="entry name" value="PDDEXK-like_dom_sf"/>
</dbReference>
<keyword evidence="7 14" id="KW-0067">ATP-binding</keyword>
<dbReference type="Proteomes" id="UP000639051">
    <property type="component" value="Unassembled WGS sequence"/>
</dbReference>
<keyword evidence="2 14" id="KW-0547">Nucleotide-binding</keyword>
<evidence type="ECO:0000256" key="3">
    <source>
        <dbReference type="ARBA" id="ARBA00022763"/>
    </source>
</evidence>
<dbReference type="PROSITE" id="PS51198">
    <property type="entry name" value="UVRD_HELICASE_ATP_BIND"/>
    <property type="match status" value="1"/>
</dbReference>
<keyword evidence="6" id="KW-0269">Exonuclease</keyword>
<feature type="region of interest" description="Disordered" evidence="15">
    <location>
        <begin position="879"/>
        <end position="900"/>
    </location>
</feature>
<feature type="domain" description="UvrD-like helicase C-terminal" evidence="17">
    <location>
        <begin position="407"/>
        <end position="729"/>
    </location>
</feature>